<dbReference type="GO" id="GO:0043195">
    <property type="term" value="C:terminal bouton"/>
    <property type="evidence" value="ECO:0007669"/>
    <property type="project" value="TreeGrafter"/>
</dbReference>
<name>A0AAD5MQG2_PARTN</name>
<evidence type="ECO:0000313" key="3">
    <source>
        <dbReference type="EMBL" id="KAJ1362910.1"/>
    </source>
</evidence>
<dbReference type="InterPro" id="IPR027080">
    <property type="entry name" value="Unc-13"/>
</dbReference>
<dbReference type="GO" id="GO:0031594">
    <property type="term" value="C:neuromuscular junction"/>
    <property type="evidence" value="ECO:0007669"/>
    <property type="project" value="TreeGrafter"/>
</dbReference>
<proteinExistence type="predicted"/>
<evidence type="ECO:0000259" key="2">
    <source>
        <dbReference type="Pfam" id="PF06292"/>
    </source>
</evidence>
<dbReference type="GO" id="GO:0099525">
    <property type="term" value="P:presynaptic dense core vesicle exocytosis"/>
    <property type="evidence" value="ECO:0007669"/>
    <property type="project" value="TreeGrafter"/>
</dbReference>
<feature type="compositionally biased region" description="Basic and acidic residues" evidence="1">
    <location>
        <begin position="124"/>
        <end position="137"/>
    </location>
</feature>
<dbReference type="GO" id="GO:0042734">
    <property type="term" value="C:presynaptic membrane"/>
    <property type="evidence" value="ECO:0007669"/>
    <property type="project" value="TreeGrafter"/>
</dbReference>
<feature type="domain" description="MUN" evidence="2">
    <location>
        <begin position="21"/>
        <end position="93"/>
    </location>
</feature>
<dbReference type="Pfam" id="PF06292">
    <property type="entry name" value="MUN"/>
    <property type="match status" value="1"/>
</dbReference>
<dbReference type="GO" id="GO:0005516">
    <property type="term" value="F:calmodulin binding"/>
    <property type="evidence" value="ECO:0007669"/>
    <property type="project" value="TreeGrafter"/>
</dbReference>
<dbReference type="GO" id="GO:0030672">
    <property type="term" value="C:synaptic vesicle membrane"/>
    <property type="evidence" value="ECO:0007669"/>
    <property type="project" value="TreeGrafter"/>
</dbReference>
<dbReference type="EMBL" id="JAHQIW010004562">
    <property type="protein sequence ID" value="KAJ1362910.1"/>
    <property type="molecule type" value="Genomic_DNA"/>
</dbReference>
<dbReference type="PANTHER" id="PTHR10480:SF12">
    <property type="entry name" value="UNC-13, ISOFORM E"/>
    <property type="match status" value="1"/>
</dbReference>
<evidence type="ECO:0000256" key="1">
    <source>
        <dbReference type="SAM" id="MobiDB-lite"/>
    </source>
</evidence>
<dbReference type="GO" id="GO:0019992">
    <property type="term" value="F:diacylglycerol binding"/>
    <property type="evidence" value="ECO:0007669"/>
    <property type="project" value="InterPro"/>
</dbReference>
<dbReference type="Proteomes" id="UP001196413">
    <property type="component" value="Unassembled WGS sequence"/>
</dbReference>
<evidence type="ECO:0000313" key="4">
    <source>
        <dbReference type="Proteomes" id="UP001196413"/>
    </source>
</evidence>
<dbReference type="Gene3D" id="1.10.357.50">
    <property type="match status" value="1"/>
</dbReference>
<protein>
    <submittedName>
        <fullName evidence="3">Phorbol ester/diacylglycerol-binding protein unc-13</fullName>
    </submittedName>
</protein>
<feature type="region of interest" description="Disordered" evidence="1">
    <location>
        <begin position="108"/>
        <end position="137"/>
    </location>
</feature>
<dbReference type="GO" id="GO:0061789">
    <property type="term" value="P:dense core granule priming"/>
    <property type="evidence" value="ECO:0007669"/>
    <property type="project" value="TreeGrafter"/>
</dbReference>
<gene>
    <name evidence="3" type="primary">UNC-13_1</name>
    <name evidence="3" type="ORF">KIN20_022631</name>
</gene>
<accession>A0AAD5MQG2</accession>
<dbReference type="GO" id="GO:0017075">
    <property type="term" value="F:syntaxin-1 binding"/>
    <property type="evidence" value="ECO:0007669"/>
    <property type="project" value="TreeGrafter"/>
</dbReference>
<comment type="caution">
    <text evidence="3">The sequence shown here is derived from an EMBL/GenBank/DDBJ whole genome shotgun (WGS) entry which is preliminary data.</text>
</comment>
<dbReference type="GO" id="GO:0016081">
    <property type="term" value="P:synaptic vesicle docking"/>
    <property type="evidence" value="ECO:0007669"/>
    <property type="project" value="TreeGrafter"/>
</dbReference>
<organism evidence="3 4">
    <name type="scientific">Parelaphostrongylus tenuis</name>
    <name type="common">Meningeal worm</name>
    <dbReference type="NCBI Taxonomy" id="148309"/>
    <lineage>
        <taxon>Eukaryota</taxon>
        <taxon>Metazoa</taxon>
        <taxon>Ecdysozoa</taxon>
        <taxon>Nematoda</taxon>
        <taxon>Chromadorea</taxon>
        <taxon>Rhabditida</taxon>
        <taxon>Rhabditina</taxon>
        <taxon>Rhabditomorpha</taxon>
        <taxon>Strongyloidea</taxon>
        <taxon>Metastrongylidae</taxon>
        <taxon>Parelaphostrongylus</taxon>
    </lineage>
</organism>
<keyword evidence="4" id="KW-1185">Reference proteome</keyword>
<dbReference type="InterPro" id="IPR010439">
    <property type="entry name" value="MUN_dom"/>
</dbReference>
<dbReference type="GO" id="GO:0098831">
    <property type="term" value="C:presynaptic active zone cytoplasmic component"/>
    <property type="evidence" value="ECO:0007669"/>
    <property type="project" value="TreeGrafter"/>
</dbReference>
<dbReference type="AlphaFoldDB" id="A0AAD5MQG2"/>
<sequence>MDWLNESDEHSIDILRNEYNRVQLEQIYETMGGEELDSACSQVLTNLQTKLNNVLDKLYGQPLKQLLNAKIQDITKLMSTDIQSIKGMRSVKEMMVLRFLMFTADAKSMPNAGEEEESSGEGSSESKTEAEAEKICS</sequence>
<dbReference type="GO" id="GO:0016082">
    <property type="term" value="P:synaptic vesicle priming"/>
    <property type="evidence" value="ECO:0007669"/>
    <property type="project" value="TreeGrafter"/>
</dbReference>
<reference evidence="3" key="1">
    <citation type="submission" date="2021-06" db="EMBL/GenBank/DDBJ databases">
        <title>Parelaphostrongylus tenuis whole genome reference sequence.</title>
        <authorList>
            <person name="Garwood T.J."/>
            <person name="Larsen P.A."/>
            <person name="Fountain-Jones N.M."/>
            <person name="Garbe J.R."/>
            <person name="Macchietto M.G."/>
            <person name="Kania S.A."/>
            <person name="Gerhold R.W."/>
            <person name="Richards J.E."/>
            <person name="Wolf T.M."/>
        </authorList>
    </citation>
    <scope>NUCLEOTIDE SEQUENCE</scope>
    <source>
        <strain evidence="3">MNPRO001-30</strain>
        <tissue evidence="3">Meninges</tissue>
    </source>
</reference>
<dbReference type="PANTHER" id="PTHR10480">
    <property type="entry name" value="PROTEIN UNC-13 HOMOLOG"/>
    <property type="match status" value="1"/>
</dbReference>
<dbReference type="GO" id="GO:0035249">
    <property type="term" value="P:synaptic transmission, glutamatergic"/>
    <property type="evidence" value="ECO:0007669"/>
    <property type="project" value="TreeGrafter"/>
</dbReference>